<dbReference type="AlphaFoldDB" id="A0A9E6Y1D8"/>
<proteinExistence type="predicted"/>
<evidence type="ECO:0000256" key="1">
    <source>
        <dbReference type="SAM" id="SignalP"/>
    </source>
</evidence>
<keyword evidence="3" id="KW-1185">Reference proteome</keyword>
<evidence type="ECO:0008006" key="4">
    <source>
        <dbReference type="Google" id="ProtNLM"/>
    </source>
</evidence>
<name>A0A9E6Y1D8_9ACTN</name>
<protein>
    <recommendedName>
        <fullName evidence="4">Cell wall-binding repeat-containing protein</fullName>
    </recommendedName>
</protein>
<evidence type="ECO:0000313" key="3">
    <source>
        <dbReference type="Proteomes" id="UP001162834"/>
    </source>
</evidence>
<feature type="signal peptide" evidence="1">
    <location>
        <begin position="1"/>
        <end position="30"/>
    </location>
</feature>
<sequence length="411" mass="41637">MGDRPFNTVIGRMRPHLSALLLAGALAAVASGCGKETTGPLPPPATTTVTAPVSGVAGDEPQAASDLGFPTFATKNTTRVGGADATADAAGVAQAVFPSTGPTSRPAAVVLADSENWQAALAASVFMARPIRAPLLLAHGSELPDATQAALTRLAPGGSGVLGRAQVIRVGDVPAPSGLRATAVAGDDAFDLAAAIDRVATSARGEPAPAVMIAGVDDPAYAMPAAAWAAKAGDPLLFVERDRVPQATLKALRRHDRPAIYVVGPRSQVSDGVLGALRKAGSSVTRIAGADPAKNAVAFARFSSDAFGWGIVDPGHGLVVADPRQPLAAAAASPLSSSGTYGPLLLTDDAGGLPEPLVQLLLDIQPGYEADPVRGVYNHAWLIGDEQAVTLDAQSRIDALLEISPVRDESP</sequence>
<reference evidence="2" key="1">
    <citation type="journal article" date="2022" name="Int. J. Syst. Evol. Microbiol.">
        <title>Pseudomonas aegrilactucae sp. nov. and Pseudomonas morbosilactucae sp. nov., pathogens causing bacterial rot of lettuce in Japan.</title>
        <authorList>
            <person name="Sawada H."/>
            <person name="Fujikawa T."/>
            <person name="Satou M."/>
        </authorList>
    </citation>
    <scope>NUCLEOTIDE SEQUENCE</scope>
    <source>
        <strain evidence="2">0166_1</strain>
    </source>
</reference>
<gene>
    <name evidence="2" type="ORF">DSM104329_04289</name>
</gene>
<dbReference type="PROSITE" id="PS51257">
    <property type="entry name" value="PROKAR_LIPOPROTEIN"/>
    <property type="match status" value="1"/>
</dbReference>
<dbReference type="PANTHER" id="PTHR30032">
    <property type="entry name" value="N-ACETYLMURAMOYL-L-ALANINE AMIDASE-RELATED"/>
    <property type="match status" value="1"/>
</dbReference>
<evidence type="ECO:0000313" key="2">
    <source>
        <dbReference type="EMBL" id="UGS37868.1"/>
    </source>
</evidence>
<accession>A0A9E6Y1D8</accession>
<dbReference type="EMBL" id="CP087164">
    <property type="protein sequence ID" value="UGS37868.1"/>
    <property type="molecule type" value="Genomic_DNA"/>
</dbReference>
<dbReference type="Proteomes" id="UP001162834">
    <property type="component" value="Chromosome"/>
</dbReference>
<dbReference type="InterPro" id="IPR051922">
    <property type="entry name" value="Bact_Sporulation_Assoc"/>
</dbReference>
<dbReference type="Pfam" id="PF04122">
    <property type="entry name" value="CW_binding_2"/>
    <property type="match status" value="1"/>
</dbReference>
<dbReference type="KEGG" id="sbae:DSM104329_04289"/>
<dbReference type="PANTHER" id="PTHR30032:SF4">
    <property type="entry name" value="AMIDASE ENHANCER"/>
    <property type="match status" value="1"/>
</dbReference>
<keyword evidence="1" id="KW-0732">Signal</keyword>
<organism evidence="2 3">
    <name type="scientific">Capillimicrobium parvum</name>
    <dbReference type="NCBI Taxonomy" id="2884022"/>
    <lineage>
        <taxon>Bacteria</taxon>
        <taxon>Bacillati</taxon>
        <taxon>Actinomycetota</taxon>
        <taxon>Thermoleophilia</taxon>
        <taxon>Solirubrobacterales</taxon>
        <taxon>Capillimicrobiaceae</taxon>
        <taxon>Capillimicrobium</taxon>
    </lineage>
</organism>
<dbReference type="GO" id="GO:0030288">
    <property type="term" value="C:outer membrane-bounded periplasmic space"/>
    <property type="evidence" value="ECO:0007669"/>
    <property type="project" value="TreeGrafter"/>
</dbReference>
<feature type="chain" id="PRO_5038694657" description="Cell wall-binding repeat-containing protein" evidence="1">
    <location>
        <begin position="31"/>
        <end position="411"/>
    </location>
</feature>
<dbReference type="InterPro" id="IPR007253">
    <property type="entry name" value="Cell_wall-bd_2"/>
</dbReference>